<dbReference type="InterPro" id="IPR029062">
    <property type="entry name" value="Class_I_gatase-like"/>
</dbReference>
<dbReference type="PANTHER" id="PTHR43130:SF3">
    <property type="entry name" value="HTH-TYPE TRANSCRIPTIONAL REGULATOR RV1931C"/>
    <property type="match status" value="1"/>
</dbReference>
<feature type="domain" description="HTH araC/xylS-type" evidence="4">
    <location>
        <begin position="225"/>
        <end position="323"/>
    </location>
</feature>
<organism evidence="5 6">
    <name type="scientific">Nonomuraea africana</name>
    <dbReference type="NCBI Taxonomy" id="46171"/>
    <lineage>
        <taxon>Bacteria</taxon>
        <taxon>Bacillati</taxon>
        <taxon>Actinomycetota</taxon>
        <taxon>Actinomycetes</taxon>
        <taxon>Streptosporangiales</taxon>
        <taxon>Streptosporangiaceae</taxon>
        <taxon>Nonomuraea</taxon>
    </lineage>
</organism>
<dbReference type="PROSITE" id="PS00041">
    <property type="entry name" value="HTH_ARAC_FAMILY_1"/>
    <property type="match status" value="1"/>
</dbReference>
<reference evidence="5 6" key="1">
    <citation type="submission" date="2020-10" db="EMBL/GenBank/DDBJ databases">
        <title>Sequencing the genomes of 1000 actinobacteria strains.</title>
        <authorList>
            <person name="Klenk H.-P."/>
        </authorList>
    </citation>
    <scope>NUCLEOTIDE SEQUENCE [LARGE SCALE GENOMIC DNA]</scope>
    <source>
        <strain evidence="5 6">DSM 43748</strain>
    </source>
</reference>
<evidence type="ECO:0000256" key="3">
    <source>
        <dbReference type="ARBA" id="ARBA00023163"/>
    </source>
</evidence>
<dbReference type="SUPFAM" id="SSF52317">
    <property type="entry name" value="Class I glutamine amidotransferase-like"/>
    <property type="match status" value="1"/>
</dbReference>
<dbReference type="InterPro" id="IPR009057">
    <property type="entry name" value="Homeodomain-like_sf"/>
</dbReference>
<comment type="caution">
    <text evidence="5">The sequence shown here is derived from an EMBL/GenBank/DDBJ whole genome shotgun (WGS) entry which is preliminary data.</text>
</comment>
<name>A0ABR9KBC0_9ACTN</name>
<dbReference type="InterPro" id="IPR002818">
    <property type="entry name" value="DJ-1/PfpI"/>
</dbReference>
<dbReference type="CDD" id="cd03137">
    <property type="entry name" value="GATase1_AraC_1"/>
    <property type="match status" value="1"/>
</dbReference>
<proteinExistence type="predicted"/>
<keyword evidence="6" id="KW-1185">Reference proteome</keyword>
<keyword evidence="1" id="KW-0805">Transcription regulation</keyword>
<sequence>MTPHLVVMTVFDGVELLDVAGPLEVFSAADRLVNKDAPGYKTLVAGPEPGLVRCAGGTSIAADVSWAELRGGIGTLIVPGGLAPGETEVKALQDESLVEWLATFVGRGAPRIASVCAGAHMLAAAGLLDGRRATTHWATARQLAADHPEVIVESDAIFLRDEHVWTSAGVSTGIDLALALVADDHDAELARRVARWLVMYMRRPGSQSQFSELLAHPSAADAEIARLQAWIPGHLTEDLGNEALARRTSLSVRHFSRLFRQQVGVTPAHYVESVRVDAVARQLIHTGNGLQTIANSVGLGSVETLHRVFKQRFGVTPAAYRERFTMHGA</sequence>
<evidence type="ECO:0000256" key="1">
    <source>
        <dbReference type="ARBA" id="ARBA00023015"/>
    </source>
</evidence>
<dbReference type="Gene3D" id="1.10.10.60">
    <property type="entry name" value="Homeodomain-like"/>
    <property type="match status" value="1"/>
</dbReference>
<evidence type="ECO:0000313" key="6">
    <source>
        <dbReference type="Proteomes" id="UP000661607"/>
    </source>
</evidence>
<dbReference type="SMART" id="SM00342">
    <property type="entry name" value="HTH_ARAC"/>
    <property type="match status" value="1"/>
</dbReference>
<accession>A0ABR9KBC0</accession>
<dbReference type="SUPFAM" id="SSF46689">
    <property type="entry name" value="Homeodomain-like"/>
    <property type="match status" value="2"/>
</dbReference>
<evidence type="ECO:0000313" key="5">
    <source>
        <dbReference type="EMBL" id="MBE1559210.1"/>
    </source>
</evidence>
<keyword evidence="2" id="KW-0238">DNA-binding</keyword>
<dbReference type="Proteomes" id="UP000661607">
    <property type="component" value="Unassembled WGS sequence"/>
</dbReference>
<dbReference type="EMBL" id="JADBEF010000001">
    <property type="protein sequence ID" value="MBE1559210.1"/>
    <property type="molecule type" value="Genomic_DNA"/>
</dbReference>
<dbReference type="Pfam" id="PF12833">
    <property type="entry name" value="HTH_18"/>
    <property type="match status" value="1"/>
</dbReference>
<dbReference type="InterPro" id="IPR018060">
    <property type="entry name" value="HTH_AraC"/>
</dbReference>
<dbReference type="RefSeq" id="WP_192774518.1">
    <property type="nucleotide sequence ID" value="NZ_BAAASY010000001.1"/>
</dbReference>
<dbReference type="PROSITE" id="PS01124">
    <property type="entry name" value="HTH_ARAC_FAMILY_2"/>
    <property type="match status" value="1"/>
</dbReference>
<dbReference type="Gene3D" id="3.40.50.880">
    <property type="match status" value="1"/>
</dbReference>
<dbReference type="InterPro" id="IPR052158">
    <property type="entry name" value="INH-QAR"/>
</dbReference>
<gene>
    <name evidence="5" type="ORF">H4W81_001989</name>
</gene>
<dbReference type="Pfam" id="PF01965">
    <property type="entry name" value="DJ-1_PfpI"/>
    <property type="match status" value="1"/>
</dbReference>
<dbReference type="InterPro" id="IPR018062">
    <property type="entry name" value="HTH_AraC-typ_CS"/>
</dbReference>
<keyword evidence="3" id="KW-0804">Transcription</keyword>
<evidence type="ECO:0000256" key="2">
    <source>
        <dbReference type="ARBA" id="ARBA00023125"/>
    </source>
</evidence>
<dbReference type="PANTHER" id="PTHR43130">
    <property type="entry name" value="ARAC-FAMILY TRANSCRIPTIONAL REGULATOR"/>
    <property type="match status" value="1"/>
</dbReference>
<protein>
    <submittedName>
        <fullName evidence="5">Transcriptional regulator GlxA family with amidase domain</fullName>
    </submittedName>
</protein>
<evidence type="ECO:0000259" key="4">
    <source>
        <dbReference type="PROSITE" id="PS01124"/>
    </source>
</evidence>